<comment type="caution">
    <text evidence="1">The sequence shown here is derived from an EMBL/GenBank/DDBJ whole genome shotgun (WGS) entry which is preliminary data.</text>
</comment>
<protein>
    <submittedName>
        <fullName evidence="1">Uncharacterized protein</fullName>
    </submittedName>
</protein>
<evidence type="ECO:0000313" key="1">
    <source>
        <dbReference type="EMBL" id="KAG9452623.1"/>
    </source>
</evidence>
<keyword evidence="2" id="KW-1185">Reference proteome</keyword>
<dbReference type="Proteomes" id="UP000825729">
    <property type="component" value="Unassembled WGS sequence"/>
</dbReference>
<evidence type="ECO:0000313" key="2">
    <source>
        <dbReference type="Proteomes" id="UP000825729"/>
    </source>
</evidence>
<reference evidence="1 2" key="1">
    <citation type="submission" date="2021-07" db="EMBL/GenBank/DDBJ databases">
        <title>The Aristolochia fimbriata genome: insights into angiosperm evolution, floral development and chemical biosynthesis.</title>
        <authorList>
            <person name="Jiao Y."/>
        </authorList>
    </citation>
    <scope>NUCLEOTIDE SEQUENCE [LARGE SCALE GENOMIC DNA]</scope>
    <source>
        <strain evidence="1">IBCAS-2021</strain>
        <tissue evidence="1">Leaf</tissue>
    </source>
</reference>
<dbReference type="AlphaFoldDB" id="A0AAV7EV78"/>
<organism evidence="1 2">
    <name type="scientific">Aristolochia fimbriata</name>
    <name type="common">White veined hardy Dutchman's pipe vine</name>
    <dbReference type="NCBI Taxonomy" id="158543"/>
    <lineage>
        <taxon>Eukaryota</taxon>
        <taxon>Viridiplantae</taxon>
        <taxon>Streptophyta</taxon>
        <taxon>Embryophyta</taxon>
        <taxon>Tracheophyta</taxon>
        <taxon>Spermatophyta</taxon>
        <taxon>Magnoliopsida</taxon>
        <taxon>Magnoliidae</taxon>
        <taxon>Piperales</taxon>
        <taxon>Aristolochiaceae</taxon>
        <taxon>Aristolochia</taxon>
    </lineage>
</organism>
<gene>
    <name evidence="1" type="ORF">H6P81_005527</name>
</gene>
<name>A0AAV7EV78_ARIFI</name>
<accession>A0AAV7EV78</accession>
<sequence length="130" mass="14670">MRRGSGSVEVGATCSVEQGAGIMASGVTVREGLEAEKRALQRAQRSRMALAVPVSWFWNKIDSLRTDLLLEHGRLLPWWKILFVNSCWYFFSSLLQLLLKKSASYEMDGVSGRSGIGEVDDWDAEWLVRF</sequence>
<proteinExistence type="predicted"/>
<dbReference type="EMBL" id="JAINDJ010000003">
    <property type="protein sequence ID" value="KAG9452623.1"/>
    <property type="molecule type" value="Genomic_DNA"/>
</dbReference>